<reference evidence="2" key="1">
    <citation type="journal article" date="2014" name="Int. J. Syst. Evol. Microbiol.">
        <title>Complete genome sequence of Corynebacterium casei LMG S-19264T (=DSM 44701T), isolated from a smear-ripened cheese.</title>
        <authorList>
            <consortium name="US DOE Joint Genome Institute (JGI-PGF)"/>
            <person name="Walter F."/>
            <person name="Albersmeier A."/>
            <person name="Kalinowski J."/>
            <person name="Ruckert C."/>
        </authorList>
    </citation>
    <scope>NUCLEOTIDE SEQUENCE</scope>
    <source>
        <strain evidence="2">CGMCC 1.12987</strain>
    </source>
</reference>
<gene>
    <name evidence="2" type="ORF">GCM10010916_09540</name>
</gene>
<reference evidence="2" key="2">
    <citation type="submission" date="2020-09" db="EMBL/GenBank/DDBJ databases">
        <authorList>
            <person name="Sun Q."/>
            <person name="Zhou Y."/>
        </authorList>
    </citation>
    <scope>NUCLEOTIDE SEQUENCE</scope>
    <source>
        <strain evidence="2">CGMCC 1.12987</strain>
    </source>
</reference>
<dbReference type="Proteomes" id="UP000644756">
    <property type="component" value="Unassembled WGS sequence"/>
</dbReference>
<evidence type="ECO:0000313" key="2">
    <source>
        <dbReference type="EMBL" id="GGF94284.1"/>
    </source>
</evidence>
<keyword evidence="1" id="KW-1133">Transmembrane helix</keyword>
<evidence type="ECO:0000256" key="1">
    <source>
        <dbReference type="SAM" id="Phobius"/>
    </source>
</evidence>
<sequence>MNPSTSTNFYYRYHVNKYNKYLSMIIYLTLISVFFRHTSVKSIIKLTFHPVKSVVYIKLSILYVNYIDTELKV</sequence>
<keyword evidence="1" id="KW-0472">Membrane</keyword>
<feature type="transmembrane region" description="Helical" evidence="1">
    <location>
        <begin position="18"/>
        <end position="35"/>
    </location>
</feature>
<comment type="caution">
    <text evidence="2">The sequence shown here is derived from an EMBL/GenBank/DDBJ whole genome shotgun (WGS) entry which is preliminary data.</text>
</comment>
<proteinExistence type="predicted"/>
<name>A0A917FQ78_9BACL</name>
<evidence type="ECO:0000313" key="3">
    <source>
        <dbReference type="Proteomes" id="UP000644756"/>
    </source>
</evidence>
<keyword evidence="1" id="KW-0812">Transmembrane</keyword>
<dbReference type="AlphaFoldDB" id="A0A917FQ78"/>
<dbReference type="EMBL" id="BMGR01000003">
    <property type="protein sequence ID" value="GGF94284.1"/>
    <property type="molecule type" value="Genomic_DNA"/>
</dbReference>
<accession>A0A917FQ78</accession>
<protein>
    <submittedName>
        <fullName evidence="2">Uncharacterized protein</fullName>
    </submittedName>
</protein>
<organism evidence="2 3">
    <name type="scientific">Paenibacillus abyssi</name>
    <dbReference type="NCBI Taxonomy" id="1340531"/>
    <lineage>
        <taxon>Bacteria</taxon>
        <taxon>Bacillati</taxon>
        <taxon>Bacillota</taxon>
        <taxon>Bacilli</taxon>
        <taxon>Bacillales</taxon>
        <taxon>Paenibacillaceae</taxon>
        <taxon>Paenibacillus</taxon>
    </lineage>
</organism>
<keyword evidence="3" id="KW-1185">Reference proteome</keyword>